<evidence type="ECO:0000313" key="5">
    <source>
        <dbReference type="Proteomes" id="UP001162060"/>
    </source>
</evidence>
<gene>
    <name evidence="4" type="ORF">PM001_LOCUS11913</name>
    <name evidence="3" type="ORF">PM001_LOCUS1436</name>
</gene>
<name>A0AAV1TZA7_9STRA</name>
<feature type="region of interest" description="Disordered" evidence="1">
    <location>
        <begin position="33"/>
        <end position="55"/>
    </location>
</feature>
<keyword evidence="2" id="KW-0732">Signal</keyword>
<dbReference type="EMBL" id="CAKLBY020000014">
    <property type="protein sequence ID" value="CAK7897420.1"/>
    <property type="molecule type" value="Genomic_DNA"/>
</dbReference>
<evidence type="ECO:0008006" key="6">
    <source>
        <dbReference type="Google" id="ProtNLM"/>
    </source>
</evidence>
<dbReference type="Proteomes" id="UP001162060">
    <property type="component" value="Unassembled WGS sequence"/>
</dbReference>
<comment type="caution">
    <text evidence="4">The sequence shown here is derived from an EMBL/GenBank/DDBJ whole genome shotgun (WGS) entry which is preliminary data.</text>
</comment>
<proteinExistence type="predicted"/>
<dbReference type="AlphaFoldDB" id="A0AAV1TZA7"/>
<dbReference type="EMBL" id="CAKLBY020000101">
    <property type="protein sequence ID" value="CAK7926763.1"/>
    <property type="molecule type" value="Genomic_DNA"/>
</dbReference>
<evidence type="ECO:0000256" key="2">
    <source>
        <dbReference type="SAM" id="SignalP"/>
    </source>
</evidence>
<evidence type="ECO:0000256" key="1">
    <source>
        <dbReference type="SAM" id="MobiDB-lite"/>
    </source>
</evidence>
<evidence type="ECO:0000313" key="3">
    <source>
        <dbReference type="EMBL" id="CAK7897420.1"/>
    </source>
</evidence>
<reference evidence="4" key="1">
    <citation type="submission" date="2024-01" db="EMBL/GenBank/DDBJ databases">
        <authorList>
            <person name="Webb A."/>
        </authorList>
    </citation>
    <scope>NUCLEOTIDE SEQUENCE</scope>
    <source>
        <strain evidence="4">Pm1</strain>
    </source>
</reference>
<organism evidence="4 5">
    <name type="scientific">Peronospora matthiolae</name>
    <dbReference type="NCBI Taxonomy" id="2874970"/>
    <lineage>
        <taxon>Eukaryota</taxon>
        <taxon>Sar</taxon>
        <taxon>Stramenopiles</taxon>
        <taxon>Oomycota</taxon>
        <taxon>Peronosporomycetes</taxon>
        <taxon>Peronosporales</taxon>
        <taxon>Peronosporaceae</taxon>
        <taxon>Peronospora</taxon>
    </lineage>
</organism>
<protein>
    <recommendedName>
        <fullName evidence="6">RxLR effector candidate protein</fullName>
    </recommendedName>
</protein>
<sequence>MRPHHLFALFMSATSVLVMADIVSASRELVATTSGDEERVSTATNGLLTGDSPDVNQPEERLAPFESPITTMFIQLIKPFQAAFTELKQLLAKVHGTIFHSRPVSTTSSFRDFMDMVFLQLVHVASPHKALLMLVRSEFIEHTFDVRLTTAAKVVLTKDFCKFLVAPLLYLNRYGIADLPVLATLRDYLSEFELAILISRAVKERSHTAISLQNEQFRVWRNSDKSPQHVRNAFQAQLPLLSEPGFKEPSPFLPGDETIL</sequence>
<accession>A0AAV1TZA7</accession>
<feature type="signal peptide" evidence="2">
    <location>
        <begin position="1"/>
        <end position="20"/>
    </location>
</feature>
<feature type="chain" id="PRO_5044714135" description="RxLR effector candidate protein" evidence="2">
    <location>
        <begin position="21"/>
        <end position="260"/>
    </location>
</feature>
<evidence type="ECO:0000313" key="4">
    <source>
        <dbReference type="EMBL" id="CAK7926763.1"/>
    </source>
</evidence>